<evidence type="ECO:0000256" key="5">
    <source>
        <dbReference type="ARBA" id="ARBA00022840"/>
    </source>
</evidence>
<dbReference type="STRING" id="158441.A0A226ERG1"/>
<dbReference type="GO" id="GO:0003887">
    <property type="term" value="F:DNA-directed DNA polymerase activity"/>
    <property type="evidence" value="ECO:0007669"/>
    <property type="project" value="UniProtKB-KW"/>
</dbReference>
<dbReference type="Pfam" id="PF00476">
    <property type="entry name" value="DNA_pol_A"/>
    <property type="match status" value="1"/>
</dbReference>
<feature type="compositionally biased region" description="Polar residues" evidence="8">
    <location>
        <begin position="1200"/>
        <end position="1211"/>
    </location>
</feature>
<feature type="region of interest" description="Disordered" evidence="8">
    <location>
        <begin position="1505"/>
        <end position="1581"/>
    </location>
</feature>
<dbReference type="SUPFAM" id="SSF158702">
    <property type="entry name" value="Sec63 N-terminal domain-like"/>
    <property type="match status" value="1"/>
</dbReference>
<feature type="compositionally biased region" description="Polar residues" evidence="8">
    <location>
        <begin position="1031"/>
        <end position="1048"/>
    </location>
</feature>
<dbReference type="PROSITE" id="PS51192">
    <property type="entry name" value="HELICASE_ATP_BIND_1"/>
    <property type="match status" value="1"/>
</dbReference>
<dbReference type="Pfam" id="PF20470">
    <property type="entry name" value="HTH_61"/>
    <property type="match status" value="1"/>
</dbReference>
<feature type="compositionally biased region" description="Polar residues" evidence="8">
    <location>
        <begin position="1549"/>
        <end position="1581"/>
    </location>
</feature>
<feature type="domain" description="Helicase ATP-binding" evidence="9">
    <location>
        <begin position="173"/>
        <end position="366"/>
    </location>
</feature>
<dbReference type="InterPro" id="IPR048960">
    <property type="entry name" value="POLQ-like_helical"/>
</dbReference>
<evidence type="ECO:0000256" key="2">
    <source>
        <dbReference type="ARBA" id="ARBA00022679"/>
    </source>
</evidence>
<dbReference type="InterPro" id="IPR011545">
    <property type="entry name" value="DEAD/DEAH_box_helicase_dom"/>
</dbReference>
<gene>
    <name evidence="11" type="ORF">Fcan01_04473</name>
</gene>
<dbReference type="Proteomes" id="UP000198287">
    <property type="component" value="Unassembled WGS sequence"/>
</dbReference>
<evidence type="ECO:0000256" key="3">
    <source>
        <dbReference type="ARBA" id="ARBA00022695"/>
    </source>
</evidence>
<feature type="compositionally biased region" description="Polar residues" evidence="8">
    <location>
        <begin position="1003"/>
        <end position="1012"/>
    </location>
</feature>
<dbReference type="OrthoDB" id="2320933at2759"/>
<dbReference type="FunFam" id="3.40.50.300:FF:000753">
    <property type="entry name" value="Polymerase (DNA directed), theta"/>
    <property type="match status" value="1"/>
</dbReference>
<proteinExistence type="predicted"/>
<dbReference type="Pfam" id="PF21099">
    <property type="entry name" value="POLQ_helical"/>
    <property type="match status" value="1"/>
</dbReference>
<organism evidence="11 12">
    <name type="scientific">Folsomia candida</name>
    <name type="common">Springtail</name>
    <dbReference type="NCBI Taxonomy" id="158441"/>
    <lineage>
        <taxon>Eukaryota</taxon>
        <taxon>Metazoa</taxon>
        <taxon>Ecdysozoa</taxon>
        <taxon>Arthropoda</taxon>
        <taxon>Hexapoda</taxon>
        <taxon>Collembola</taxon>
        <taxon>Entomobryomorpha</taxon>
        <taxon>Isotomoidea</taxon>
        <taxon>Isotomidae</taxon>
        <taxon>Proisotominae</taxon>
        <taxon>Folsomia</taxon>
    </lineage>
</organism>
<dbReference type="FunFam" id="1.10.150.20:FF:000070">
    <property type="entry name" value="DNA polymerase I, putative"/>
    <property type="match status" value="1"/>
</dbReference>
<feature type="region of interest" description="Disordered" evidence="8">
    <location>
        <begin position="1338"/>
        <end position="1369"/>
    </location>
</feature>
<dbReference type="Gene3D" id="1.10.150.20">
    <property type="entry name" value="5' to 3' exonuclease, C-terminal subdomain"/>
    <property type="match status" value="1"/>
</dbReference>
<dbReference type="PROSITE" id="PS00447">
    <property type="entry name" value="DNA_POLYMERASE_A"/>
    <property type="match status" value="1"/>
</dbReference>
<dbReference type="Pfam" id="PF00270">
    <property type="entry name" value="DEAD"/>
    <property type="match status" value="1"/>
</dbReference>
<feature type="region of interest" description="Disordered" evidence="8">
    <location>
        <begin position="1200"/>
        <end position="1221"/>
    </location>
</feature>
<dbReference type="CDD" id="cd08638">
    <property type="entry name" value="DNA_pol_A_theta"/>
    <property type="match status" value="1"/>
</dbReference>
<dbReference type="GO" id="GO:0005524">
    <property type="term" value="F:ATP binding"/>
    <property type="evidence" value="ECO:0007669"/>
    <property type="project" value="UniProtKB-KW"/>
</dbReference>
<feature type="compositionally biased region" description="Polar residues" evidence="8">
    <location>
        <begin position="1515"/>
        <end position="1525"/>
    </location>
</feature>
<keyword evidence="6" id="KW-0239">DNA-directed DNA polymerase</keyword>
<evidence type="ECO:0000256" key="4">
    <source>
        <dbReference type="ARBA" id="ARBA00022741"/>
    </source>
</evidence>
<dbReference type="InterPro" id="IPR036397">
    <property type="entry name" value="RNaseH_sf"/>
</dbReference>
<feature type="domain" description="Helicase C-terminal" evidence="10">
    <location>
        <begin position="409"/>
        <end position="640"/>
    </location>
</feature>
<feature type="region of interest" description="Disordered" evidence="8">
    <location>
        <begin position="987"/>
        <end position="1017"/>
    </location>
</feature>
<name>A0A226ERG1_FOLCA</name>
<dbReference type="Gene3D" id="3.30.420.10">
    <property type="entry name" value="Ribonuclease H-like superfamily/Ribonuclease H"/>
    <property type="match status" value="1"/>
</dbReference>
<dbReference type="CDD" id="cd18795">
    <property type="entry name" value="SF2_C_Ski2"/>
    <property type="match status" value="1"/>
</dbReference>
<dbReference type="InterPro" id="IPR046931">
    <property type="entry name" value="HTH_61"/>
</dbReference>
<keyword evidence="4" id="KW-0547">Nucleotide-binding</keyword>
<evidence type="ECO:0000256" key="6">
    <source>
        <dbReference type="ARBA" id="ARBA00022932"/>
    </source>
</evidence>
<keyword evidence="3" id="KW-0548">Nucleotidyltransferase</keyword>
<reference evidence="11 12" key="1">
    <citation type="submission" date="2015-12" db="EMBL/GenBank/DDBJ databases">
        <title>The genome of Folsomia candida.</title>
        <authorList>
            <person name="Faddeeva A."/>
            <person name="Derks M.F."/>
            <person name="Anvar Y."/>
            <person name="Smit S."/>
            <person name="Van Straalen N."/>
            <person name="Roelofs D."/>
        </authorList>
    </citation>
    <scope>NUCLEOTIDE SEQUENCE [LARGE SCALE GENOMIC DNA]</scope>
    <source>
        <strain evidence="11 12">VU population</strain>
        <tissue evidence="11">Whole body</tissue>
    </source>
</reference>
<dbReference type="GO" id="GO:0006261">
    <property type="term" value="P:DNA-templated DNA replication"/>
    <property type="evidence" value="ECO:0007669"/>
    <property type="project" value="InterPro"/>
</dbReference>
<dbReference type="InterPro" id="IPR027417">
    <property type="entry name" value="P-loop_NTPase"/>
</dbReference>
<evidence type="ECO:0000259" key="9">
    <source>
        <dbReference type="PROSITE" id="PS51192"/>
    </source>
</evidence>
<dbReference type="Gene3D" id="3.40.50.300">
    <property type="entry name" value="P-loop containing nucleotide triphosphate hydrolases"/>
    <property type="match status" value="2"/>
</dbReference>
<dbReference type="SMART" id="SM00490">
    <property type="entry name" value="HELICc"/>
    <property type="match status" value="1"/>
</dbReference>
<comment type="caution">
    <text evidence="11">The sequence shown here is derived from an EMBL/GenBank/DDBJ whole genome shotgun (WGS) entry which is preliminary data.</text>
</comment>
<evidence type="ECO:0000313" key="11">
    <source>
        <dbReference type="EMBL" id="OXA59737.1"/>
    </source>
</evidence>
<dbReference type="GO" id="GO:0003677">
    <property type="term" value="F:DNA binding"/>
    <property type="evidence" value="ECO:0007669"/>
    <property type="project" value="InterPro"/>
</dbReference>
<feature type="region of interest" description="Disordered" evidence="8">
    <location>
        <begin position="1"/>
        <end position="101"/>
    </location>
</feature>
<dbReference type="SUPFAM" id="SSF52540">
    <property type="entry name" value="P-loop containing nucleoside triphosphate hydrolases"/>
    <property type="match status" value="1"/>
</dbReference>
<dbReference type="InterPro" id="IPR014001">
    <property type="entry name" value="Helicase_ATP-bd"/>
</dbReference>
<dbReference type="GO" id="GO:0097681">
    <property type="term" value="P:double-strand break repair via alternative nonhomologous end joining"/>
    <property type="evidence" value="ECO:0007669"/>
    <property type="project" value="TreeGrafter"/>
</dbReference>
<keyword evidence="5" id="KW-0067">ATP-binding</keyword>
<dbReference type="Gene3D" id="1.20.1060.10">
    <property type="entry name" value="Taq DNA Polymerase, Chain T, domain 4"/>
    <property type="match status" value="1"/>
</dbReference>
<dbReference type="InterPro" id="IPR001098">
    <property type="entry name" value="DNA-dir_DNA_pol_A_palm_dom"/>
</dbReference>
<dbReference type="InterPro" id="IPR002298">
    <property type="entry name" value="DNA_polymerase_A"/>
</dbReference>
<dbReference type="PROSITE" id="PS51194">
    <property type="entry name" value="HELICASE_CTER"/>
    <property type="match status" value="1"/>
</dbReference>
<sequence length="2292" mass="256205">MNTRSKKRKQSFSGPDAGIPIEANKQKGNAAVKNTSVESVEPPRSKKRHAVNNSFVPPAAENAIGAPKAPSSAGRKKPKTRAVRNKNAKENADKSKKKKKAKFKVAFTNRKDAKRLSSSGNNELCLAKEELSCMSEEEKLLLTSWGLPPSVVHKYGSKGVTSLFPWQLECLANAEVLGGKNLLYSAPTSAGKTLVAEILMIKRVLELGKKAIMILPFVSVCREKMYGLQEIFGDAGIRVEGFMGSYAPPGGFKAVDIAICTIEKANSLINRLLEENSLHQLGTIVVDELHLIGDPHRGYLLELLLTKIQYMTKYRKQSTDDSIVSADGEGNEDAKKLNIQIIGMSATLPNLELLSSWIDAELVVSNYRPVPLEERICFNGKIFDQLQNLVRDVKLPTLPIEFQADSDNLVYLSLETVLNGHSVLIFCPTKAKCEHVAEQIAREFYKIGNMSESNPLHLLQIRQQLRDQLNSNKIREVLTQLENCPGGLEAVLKKTVSFGVAFHHAGLTYDERDIIEASFKRSVIRVIVATSTLSAGVNLPARRVIVSSPMTYRTPLDVMTYRQMCGRAGRKGVDTEGESILICTDATKDAGLKLVQSSLPFVKSALLGDEGALTSSMKRALLEVIASGIATRPEDVDKYSKCSLLSKSIETGLYEDSDTLPTSQEDKNKTIKECLKFLQDNDFVKLLTYEDAKPDEYMTTQLGSACLASSLSPDDGIAVYKELEKARKCFVLESELHIVYQVTPLYVSDQFRNLPWLDYLNIYNGLSPGDKKVADLVGIEEAFIMRAMIGTVSAQNLKQASFLFKDKFMIHQRFFAALALNDLVNETPISTVAETYTLNKGVIQNLQQAASTFAGMVTAFCDRLEWKNIELLLSQFQDRLQFGVQRELCDLVRLSTMNAQRARILYNNGIKTVADLAASDPAIVENILHHAIPFQSAVHGASEGTPQRHIWILGKNDGLSESEASQKIVEEARVFLQIELGLPTFEYDHAKPNEKDDSKQDLLDQSESSSAEDSIVDDREVFHQKMMEASRLSSHRGQMSKSTSLSKENSGRESRVAIPNKVDKHVSFKEADAAVVDDDVFDDSFPKLSSEDLFDGIENKYLGKKNINNDIQDRLGQFVETSTHVVKYKENPNVTPKSNNKLRLTDPDRLSIGDSNNPLFHSTPGRNGFANVFTKNPISSAVALDAAIRQVSPILRRNKMSTSTPKNQTTDMIDEQNNHDNDINTGILAEFRRDFDSVAEKMEISLNISDIENKDKIHKLNDSDHAAMLAIANDSKFYSEDMFADVEGHKLSDGNIEQKEISLKPNVDDDDDANQIDVYTKDILNELVNKSMDFSEAEEGVRNKENFTPNSSKCKGGGVESEQNQILHSTPTRKLTKYSNIFAKNRLSSIAFESKPRTRDDVNEVDSDIIKSRSSDLQINLQDEINTDVMAEFNKEFDSFAEQRIETSFMAHELILPLPTPIKLSESDTAAMLAIANDSNFDSHSQDMFADLEGNPAENLVKVANSNHDGKRRSNSIPEKSSSRQSSTTNITTGTTTGIETSTECETSNSILENSSEFTENSSCMTSKNGSLSARNADQTPTPVCNASVGEHVLKVIKILTPEFIPDEWFQTAEGGVISVGIRIEFPKRATSIAQCGIGSRILGGQKGGLNKNNELEHSIVLYNGGHTMWLYNWRTTITYNQPENDDVSLHSSNYKKRKLAKLFRRMEAFSCSIVLFDAKDKLRRLLQQIGRDLLADIPKKILDPKIAQWMLQFDDSGYENLGVDKMAELHLNHADKHIFKLGWAKELEETFVAWQIIQKMTFLLQERQLWTPFIEVEMPSIIPLLLMECNGFGLDSLELNRMKRGLEYKCAILEIKAYQLADRQFNLSSPQDIKKVLFREMGLKQPSGSKGTGKDVLSKLDHELPKLILEWRKITSALQKVVLPFLQEKSLETNRVHGYYSHFTVTGRVVMSDPSLQCIPKDFDLDLDFSPEEIEDIKENGKIKFGSKLASLLNQMESAKNLASQSQYLRSSLISMRNVFVPCSNEFVLVSADYSQLELRILAHLSQDKGLLETLNNLEGDVFKSIASTWKKLPPDQITSSIRQEAKGIVYGVIYGMGVKTLSEQLEVDISDASRFISDFMRTYPQIRSFLDNTIKSCRENGFIETISGRRRYLPNINSNNPTLRAQAERQAVNSQIQGSASDLVKTAMCKIHTRLGELFPKNSVPVNWVQHRSKSSSQNMLVPMLRLPSSITYLPVLNLHDELIFEVRRSRLHEISTEIRNQMESCIKLNVRIPVVVKVGESWGTLATLE</sequence>
<feature type="compositionally biased region" description="Low complexity" evidence="8">
    <location>
        <begin position="1526"/>
        <end position="1548"/>
    </location>
</feature>
<evidence type="ECO:0000313" key="12">
    <source>
        <dbReference type="Proteomes" id="UP000198287"/>
    </source>
</evidence>
<feature type="region of interest" description="Disordered" evidence="8">
    <location>
        <begin position="1029"/>
        <end position="1058"/>
    </location>
</feature>
<dbReference type="SMART" id="SM00487">
    <property type="entry name" value="DEXDc"/>
    <property type="match status" value="1"/>
</dbReference>
<feature type="compositionally biased region" description="Basic and acidic residues" evidence="8">
    <location>
        <begin position="987"/>
        <end position="1002"/>
    </location>
</feature>
<dbReference type="EC" id="2.7.7.7" evidence="1"/>
<feature type="compositionally biased region" description="Basic and acidic residues" evidence="8">
    <location>
        <begin position="1049"/>
        <end position="1058"/>
    </location>
</feature>
<dbReference type="InterPro" id="IPR019760">
    <property type="entry name" value="DNA-dir_DNA_pol_A_CS"/>
</dbReference>
<dbReference type="Gene3D" id="1.10.3380.20">
    <property type="match status" value="1"/>
</dbReference>
<dbReference type="InterPro" id="IPR043502">
    <property type="entry name" value="DNA/RNA_pol_sf"/>
</dbReference>
<dbReference type="Pfam" id="PF00271">
    <property type="entry name" value="Helicase_C"/>
    <property type="match status" value="1"/>
</dbReference>
<accession>A0A226ERG1</accession>
<evidence type="ECO:0000256" key="7">
    <source>
        <dbReference type="ARBA" id="ARBA00049244"/>
    </source>
</evidence>
<dbReference type="EMBL" id="LNIX01000002">
    <property type="protein sequence ID" value="OXA59737.1"/>
    <property type="molecule type" value="Genomic_DNA"/>
</dbReference>
<dbReference type="SUPFAM" id="SSF56672">
    <property type="entry name" value="DNA/RNA polymerases"/>
    <property type="match status" value="1"/>
</dbReference>
<evidence type="ECO:0000259" key="10">
    <source>
        <dbReference type="PROSITE" id="PS51194"/>
    </source>
</evidence>
<evidence type="ECO:0000256" key="1">
    <source>
        <dbReference type="ARBA" id="ARBA00012417"/>
    </source>
</evidence>
<feature type="compositionally biased region" description="Basic residues" evidence="8">
    <location>
        <begin position="74"/>
        <end position="86"/>
    </location>
</feature>
<dbReference type="OMA" id="FHNMCQQ"/>
<dbReference type="InterPro" id="IPR001650">
    <property type="entry name" value="Helicase_C-like"/>
</dbReference>
<dbReference type="Gene3D" id="3.30.70.370">
    <property type="match status" value="1"/>
</dbReference>
<feature type="compositionally biased region" description="Basic residues" evidence="8">
    <location>
        <begin position="1"/>
        <end position="10"/>
    </location>
</feature>
<keyword evidence="12" id="KW-1185">Reference proteome</keyword>
<dbReference type="PANTHER" id="PTHR10133">
    <property type="entry name" value="DNA POLYMERASE I"/>
    <property type="match status" value="1"/>
</dbReference>
<dbReference type="SMART" id="SM00482">
    <property type="entry name" value="POLAc"/>
    <property type="match status" value="1"/>
</dbReference>
<protein>
    <recommendedName>
        <fullName evidence="1">DNA-directed DNA polymerase</fullName>
        <ecNumber evidence="1">2.7.7.7</ecNumber>
    </recommendedName>
</protein>
<keyword evidence="2" id="KW-0808">Transferase</keyword>
<dbReference type="CDD" id="cd18026">
    <property type="entry name" value="DEXHc_POLQ-like"/>
    <property type="match status" value="1"/>
</dbReference>
<evidence type="ECO:0000256" key="8">
    <source>
        <dbReference type="SAM" id="MobiDB-lite"/>
    </source>
</evidence>
<comment type="catalytic activity">
    <reaction evidence="7">
        <text>DNA(n) + a 2'-deoxyribonucleoside 5'-triphosphate = DNA(n+1) + diphosphate</text>
        <dbReference type="Rhea" id="RHEA:22508"/>
        <dbReference type="Rhea" id="RHEA-COMP:17339"/>
        <dbReference type="Rhea" id="RHEA-COMP:17340"/>
        <dbReference type="ChEBI" id="CHEBI:33019"/>
        <dbReference type="ChEBI" id="CHEBI:61560"/>
        <dbReference type="ChEBI" id="CHEBI:173112"/>
        <dbReference type="EC" id="2.7.7.7"/>
    </reaction>
</comment>
<dbReference type="PANTHER" id="PTHR10133:SF62">
    <property type="entry name" value="DNA POLYMERASE THETA"/>
    <property type="match status" value="1"/>
</dbReference>